<sequence length="251" mass="26876">MTGNNRDRHGVGQKRFWSNASVIAGPHGYTVTLDGKPVRLPGRASLRVISKPLAEALAAEWQAAGADNPAKRFGPDALPLTRIAGAMIERIEPHRDHAVATLAGYGEYDLLCYHTGDDKSAAARENEMWHPWLNWLRERHGIDLHVTTGIMPVVQPAAVKKGFSGLLGEKSDAELAALGVAVPALGSLVLGLAVTEGSLSAQDAVNIASLDERTQMQRWGQDPALLDHVAVVAADVMDAKRFIMLATAQAD</sequence>
<dbReference type="Proteomes" id="UP000321746">
    <property type="component" value="Unassembled WGS sequence"/>
</dbReference>
<dbReference type="Pfam" id="PF07542">
    <property type="entry name" value="ATP12"/>
    <property type="match status" value="1"/>
</dbReference>
<gene>
    <name evidence="4" type="ORF">AOE01nite_31560</name>
</gene>
<dbReference type="OrthoDB" id="9797825at2"/>
<organism evidence="4 5">
    <name type="scientific">Acetobacter oeni</name>
    <dbReference type="NCBI Taxonomy" id="304077"/>
    <lineage>
        <taxon>Bacteria</taxon>
        <taxon>Pseudomonadati</taxon>
        <taxon>Pseudomonadota</taxon>
        <taxon>Alphaproteobacteria</taxon>
        <taxon>Acetobacterales</taxon>
        <taxon>Acetobacteraceae</taxon>
        <taxon>Acetobacter</taxon>
    </lineage>
</organism>
<dbReference type="RefSeq" id="WP_146892286.1">
    <property type="nucleotide sequence ID" value="NZ_WOTA01000042.1"/>
</dbReference>
<proteinExistence type="inferred from homology"/>
<dbReference type="AlphaFoldDB" id="A0A511XPP1"/>
<evidence type="ECO:0000256" key="1">
    <source>
        <dbReference type="ARBA" id="ARBA00008231"/>
    </source>
</evidence>
<evidence type="ECO:0000256" key="3">
    <source>
        <dbReference type="ARBA" id="ARBA00023186"/>
    </source>
</evidence>
<dbReference type="PANTHER" id="PTHR21013">
    <property type="entry name" value="ATP SYNTHASE MITOCHONDRIAL F1 COMPLEX ASSEMBLY FACTOR 2/ATP12 PROTEIN, MITOCHONDRIAL PRECURSOR"/>
    <property type="match status" value="1"/>
</dbReference>
<dbReference type="SUPFAM" id="SSF160909">
    <property type="entry name" value="ATP12-like"/>
    <property type="match status" value="1"/>
</dbReference>
<protein>
    <submittedName>
        <fullName evidence="4">ATPase</fullName>
    </submittedName>
</protein>
<comment type="caution">
    <text evidence="4">The sequence shown here is derived from an EMBL/GenBank/DDBJ whole genome shotgun (WGS) entry which is preliminary data.</text>
</comment>
<keyword evidence="2" id="KW-0809">Transit peptide</keyword>
<reference evidence="4 5" key="1">
    <citation type="submission" date="2019-07" db="EMBL/GenBank/DDBJ databases">
        <title>Whole genome shotgun sequence of Acetobacter oeni NBRC 105207.</title>
        <authorList>
            <person name="Hosoyama A."/>
            <person name="Uohara A."/>
            <person name="Ohji S."/>
            <person name="Ichikawa N."/>
        </authorList>
    </citation>
    <scope>NUCLEOTIDE SEQUENCE [LARGE SCALE GENOMIC DNA]</scope>
    <source>
        <strain evidence="4 5">NBRC 105207</strain>
    </source>
</reference>
<dbReference type="Gene3D" id="3.30.2180.10">
    <property type="entry name" value="ATP12-like"/>
    <property type="match status" value="1"/>
</dbReference>
<dbReference type="PANTHER" id="PTHR21013:SF10">
    <property type="entry name" value="ATP SYNTHASE MITOCHONDRIAL F1 COMPLEX ASSEMBLY FACTOR 2"/>
    <property type="match status" value="1"/>
</dbReference>
<dbReference type="GO" id="GO:0043461">
    <property type="term" value="P:proton-transporting ATP synthase complex assembly"/>
    <property type="evidence" value="ECO:0007669"/>
    <property type="project" value="InterPro"/>
</dbReference>
<dbReference type="InterPro" id="IPR011419">
    <property type="entry name" value="ATP12_ATP_synth-F1-assembly"/>
</dbReference>
<evidence type="ECO:0000256" key="2">
    <source>
        <dbReference type="ARBA" id="ARBA00022946"/>
    </source>
</evidence>
<dbReference type="EMBL" id="BJYG01000061">
    <property type="protein sequence ID" value="GEN64932.1"/>
    <property type="molecule type" value="Genomic_DNA"/>
</dbReference>
<evidence type="ECO:0000313" key="5">
    <source>
        <dbReference type="Proteomes" id="UP000321746"/>
    </source>
</evidence>
<keyword evidence="5" id="KW-1185">Reference proteome</keyword>
<evidence type="ECO:0000313" key="4">
    <source>
        <dbReference type="EMBL" id="GEN64932.1"/>
    </source>
</evidence>
<dbReference type="InterPro" id="IPR042272">
    <property type="entry name" value="ATP12_ATP_synth-F1-assembly_N"/>
</dbReference>
<accession>A0A511XPP1</accession>
<keyword evidence="3" id="KW-0143">Chaperone</keyword>
<dbReference type="InterPro" id="IPR023335">
    <property type="entry name" value="ATP12_ortho_dom_sf"/>
</dbReference>
<comment type="similarity">
    <text evidence="1">Belongs to the ATP12 family.</text>
</comment>
<dbReference type="Gene3D" id="1.10.3580.10">
    <property type="entry name" value="ATP12 ATPase"/>
    <property type="match status" value="1"/>
</dbReference>
<name>A0A511XPP1_9PROT</name>